<dbReference type="GO" id="GO:0016740">
    <property type="term" value="F:transferase activity"/>
    <property type="evidence" value="ECO:0007669"/>
    <property type="project" value="UniProtKB-KW"/>
</dbReference>
<sequence>MLGRHPESEPTRRDVLCDDRTGGDERSLADGYVRQHSRVRPDGDVVLEGRSRQVDVLPERVGIVREDRIRAEEHPVTDLALRRDVHAGLNAYLGADLDPAVQHRLRPEDDVVTDGRVFTYHRVVARREPGPDIDVTVDGRPGPDGRFRTDDSGLGGVIVHVADGRTGVDDDVLAECCSGLLVFLLA</sequence>
<dbReference type="KEGG" id="hhsr:HSR6_0647"/>
<evidence type="ECO:0000313" key="2">
    <source>
        <dbReference type="EMBL" id="APE95107.1"/>
    </source>
</evidence>
<feature type="region of interest" description="Disordered" evidence="1">
    <location>
        <begin position="1"/>
        <end position="27"/>
    </location>
</feature>
<dbReference type="AlphaFoldDB" id="A0A1J1ABE5"/>
<proteinExistence type="predicted"/>
<accession>A0A1J1ABE5</accession>
<name>A0A1J1ABE5_9EURY</name>
<evidence type="ECO:0000313" key="3">
    <source>
        <dbReference type="Proteomes" id="UP000186165"/>
    </source>
</evidence>
<organism evidence="2 3">
    <name type="scientific">Halodesulfurarchaeum formicicum</name>
    <dbReference type="NCBI Taxonomy" id="1873524"/>
    <lineage>
        <taxon>Archaea</taxon>
        <taxon>Methanobacteriati</taxon>
        <taxon>Methanobacteriota</taxon>
        <taxon>Stenosarchaea group</taxon>
        <taxon>Halobacteria</taxon>
        <taxon>Halobacteriales</taxon>
        <taxon>Halobacteriaceae</taxon>
        <taxon>Halodesulfurarchaeum</taxon>
    </lineage>
</organism>
<protein>
    <submittedName>
        <fullName evidence="2">Transferase</fullName>
    </submittedName>
</protein>
<keyword evidence="3" id="KW-1185">Reference proteome</keyword>
<dbReference type="EMBL" id="CP016804">
    <property type="protein sequence ID" value="APE95107.1"/>
    <property type="molecule type" value="Genomic_DNA"/>
</dbReference>
<keyword evidence="2" id="KW-0808">Transferase</keyword>
<gene>
    <name evidence="2" type="ORF">HSR6_0647</name>
</gene>
<dbReference type="Proteomes" id="UP000186165">
    <property type="component" value="Chromosome"/>
</dbReference>
<reference evidence="3" key="1">
    <citation type="submission" date="2016-08" db="EMBL/GenBank/DDBJ databases">
        <title>Discovery of first anaerobic lithoheterotrophic haloarchae widely represented in hypersaline habitats.</title>
        <authorList>
            <person name="Sorokin D.Y."/>
            <person name="Kublanov I.V."/>
            <person name="Roman P."/>
            <person name="Sinninghe Damste J.S."/>
            <person name="Golyshin P.N."/>
            <person name="Rojo D."/>
            <person name="Ciordia S."/>
            <person name="Mena Md.C."/>
            <person name="Ferrer M."/>
            <person name="Smedile F."/>
            <person name="Messina E."/>
            <person name="La Cono V."/>
            <person name="Yakimov M.M."/>
        </authorList>
    </citation>
    <scope>NUCLEOTIDE SEQUENCE [LARGE SCALE GENOMIC DNA]</scope>
    <source>
        <strain evidence="3">HSR6</strain>
    </source>
</reference>
<evidence type="ECO:0000256" key="1">
    <source>
        <dbReference type="SAM" id="MobiDB-lite"/>
    </source>
</evidence>